<dbReference type="CDD" id="cd06222">
    <property type="entry name" value="RNase_H_like"/>
    <property type="match status" value="1"/>
</dbReference>
<dbReference type="InterPro" id="IPR044730">
    <property type="entry name" value="RNase_H-like_dom_plant"/>
</dbReference>
<sequence>MNATSIILMVIYKVRQLYLANLINNNSFTGCHQTAQLFGINFRYTAHFRKDTIVKWTKAPQGFYKLNVDESFKTIKAGCAGLIQDHNGHVIVAFAGPSVANNAIMTELDALNYGVHLCLSLGIINLWIEVDAMLVIHYIFSKVNDNPKYFYTMREIKQCLSTINFSITHIYREANYAAYFLANFGCNLLEFREFMGPALPTSIDGITRLDCLGLPYVRSS</sequence>
<dbReference type="AlphaFoldDB" id="A0A8T3CEV2"/>
<dbReference type="InterPro" id="IPR036397">
    <property type="entry name" value="RNaseH_sf"/>
</dbReference>
<dbReference type="GO" id="GO:0003676">
    <property type="term" value="F:nucleic acid binding"/>
    <property type="evidence" value="ECO:0007669"/>
    <property type="project" value="InterPro"/>
</dbReference>
<dbReference type="SMR" id="A0A8T3CEV2"/>
<organism evidence="2 3">
    <name type="scientific">Dendrobium nobile</name>
    <name type="common">Orchid</name>
    <dbReference type="NCBI Taxonomy" id="94219"/>
    <lineage>
        <taxon>Eukaryota</taxon>
        <taxon>Viridiplantae</taxon>
        <taxon>Streptophyta</taxon>
        <taxon>Embryophyta</taxon>
        <taxon>Tracheophyta</taxon>
        <taxon>Spermatophyta</taxon>
        <taxon>Magnoliopsida</taxon>
        <taxon>Liliopsida</taxon>
        <taxon>Asparagales</taxon>
        <taxon>Orchidaceae</taxon>
        <taxon>Epidendroideae</taxon>
        <taxon>Malaxideae</taxon>
        <taxon>Dendrobiinae</taxon>
        <taxon>Dendrobium</taxon>
    </lineage>
</organism>
<feature type="domain" description="RNase H type-1" evidence="1">
    <location>
        <begin position="72"/>
        <end position="184"/>
    </location>
</feature>
<reference evidence="2" key="1">
    <citation type="journal article" date="2022" name="Front. Genet.">
        <title>Chromosome-Scale Assembly of the Dendrobium nobile Genome Provides Insights Into the Molecular Mechanism of the Biosynthesis of the Medicinal Active Ingredient of Dendrobium.</title>
        <authorList>
            <person name="Xu Q."/>
            <person name="Niu S.-C."/>
            <person name="Li K.-L."/>
            <person name="Zheng P.-J."/>
            <person name="Zhang X.-J."/>
            <person name="Jia Y."/>
            <person name="Liu Y."/>
            <person name="Niu Y.-X."/>
            <person name="Yu L.-H."/>
            <person name="Chen D.-F."/>
            <person name="Zhang G.-Q."/>
        </authorList>
    </citation>
    <scope>NUCLEOTIDE SEQUENCE</scope>
    <source>
        <tissue evidence="2">Leaf</tissue>
    </source>
</reference>
<proteinExistence type="predicted"/>
<dbReference type="OrthoDB" id="696282at2759"/>
<evidence type="ECO:0000313" key="3">
    <source>
        <dbReference type="Proteomes" id="UP000829196"/>
    </source>
</evidence>
<name>A0A8T3CEV2_DENNO</name>
<dbReference type="InterPro" id="IPR002156">
    <property type="entry name" value="RNaseH_domain"/>
</dbReference>
<accession>A0A8T3CEV2</accession>
<dbReference type="SUPFAM" id="SSF53098">
    <property type="entry name" value="Ribonuclease H-like"/>
    <property type="match status" value="1"/>
</dbReference>
<dbReference type="Proteomes" id="UP000829196">
    <property type="component" value="Unassembled WGS sequence"/>
</dbReference>
<dbReference type="EMBL" id="JAGYWB010000001">
    <property type="protein sequence ID" value="KAI0530933.1"/>
    <property type="molecule type" value="Genomic_DNA"/>
</dbReference>
<dbReference type="InterPro" id="IPR053151">
    <property type="entry name" value="RNase_H-like"/>
</dbReference>
<protein>
    <recommendedName>
        <fullName evidence="1">RNase H type-1 domain-containing protein</fullName>
    </recommendedName>
</protein>
<dbReference type="Gene3D" id="3.30.420.10">
    <property type="entry name" value="Ribonuclease H-like superfamily/Ribonuclease H"/>
    <property type="match status" value="1"/>
</dbReference>
<evidence type="ECO:0000313" key="2">
    <source>
        <dbReference type="EMBL" id="KAI0530933.1"/>
    </source>
</evidence>
<dbReference type="PANTHER" id="PTHR47723:SF19">
    <property type="entry name" value="POLYNUCLEOTIDYL TRANSFERASE, RIBONUCLEASE H-LIKE SUPERFAMILY PROTEIN"/>
    <property type="match status" value="1"/>
</dbReference>
<dbReference type="Pfam" id="PF13456">
    <property type="entry name" value="RVT_3"/>
    <property type="match status" value="1"/>
</dbReference>
<dbReference type="PANTHER" id="PTHR47723">
    <property type="entry name" value="OS05G0353850 PROTEIN"/>
    <property type="match status" value="1"/>
</dbReference>
<gene>
    <name evidence="2" type="ORF">KFK09_000481</name>
</gene>
<evidence type="ECO:0000259" key="1">
    <source>
        <dbReference type="Pfam" id="PF13456"/>
    </source>
</evidence>
<keyword evidence="3" id="KW-1185">Reference proteome</keyword>
<comment type="caution">
    <text evidence="2">The sequence shown here is derived from an EMBL/GenBank/DDBJ whole genome shotgun (WGS) entry which is preliminary data.</text>
</comment>
<dbReference type="InterPro" id="IPR012337">
    <property type="entry name" value="RNaseH-like_sf"/>
</dbReference>
<dbReference type="GO" id="GO:0004523">
    <property type="term" value="F:RNA-DNA hybrid ribonuclease activity"/>
    <property type="evidence" value="ECO:0007669"/>
    <property type="project" value="InterPro"/>
</dbReference>